<keyword evidence="4 7" id="KW-1133">Transmembrane helix</keyword>
<dbReference type="RefSeq" id="WP_007910006.1">
    <property type="nucleotide sequence ID" value="NZ_ADVG01000002.1"/>
</dbReference>
<comment type="subcellular location">
    <subcellularLocation>
        <location evidence="1">Cell membrane</location>
        <topology evidence="1">Multi-pass membrane protein</topology>
    </subcellularLocation>
</comment>
<evidence type="ECO:0000256" key="3">
    <source>
        <dbReference type="ARBA" id="ARBA00022692"/>
    </source>
</evidence>
<dbReference type="Pfam" id="PF02687">
    <property type="entry name" value="FtsX"/>
    <property type="match status" value="2"/>
</dbReference>
<feature type="transmembrane region" description="Helical" evidence="7">
    <location>
        <begin position="357"/>
        <end position="378"/>
    </location>
</feature>
<dbReference type="Pfam" id="PF12704">
    <property type="entry name" value="MacB_PCD"/>
    <property type="match status" value="1"/>
</dbReference>
<evidence type="ECO:0000259" key="8">
    <source>
        <dbReference type="Pfam" id="PF02687"/>
    </source>
</evidence>
<evidence type="ECO:0000256" key="4">
    <source>
        <dbReference type="ARBA" id="ARBA00022989"/>
    </source>
</evidence>
<sequence length="801" mass="86677">MNIYLKKSLADLWERKRRTLLVVCALFIAVFGLTCINTSEDALFSAFAFSVGNQADQADILLAVDTLKPAVQPNLMTISNTRAVQYETTLETLWHVARAPGFAPLKIISYPDLHHPALPPFELIAGRYPRAGEIVLEFGDQALQPITIGDKVTIDTLKGPASLRVVGFTRTPGINPAISDKAQGYMSNEGILQIAAFTTPDHPNQPTRLNFIAVKVESLQALDATAQELQHVLQAHQVQVQLMAFPATATLPLQQFANIFSLLRLLLLLTVALSALLIFMTITTLITEQTALIGTMKALGGTHGQVMRSYLLTIGLYSLLATMPGTLLGLLCGFQLATMIAASIPMAPSPWTLPPESIPLALALGCGLPLLASLPPIWNGCRITVRQALSSYGIHAPTGRKPGLLARLPLPWPSQVAAFGLRNLSRRRWRVLLLLCVLSSTGISFFVVQTLNSSINTSVGSVYSQFDAQLEIDLENASYRQAHTQLSTLPGVKHIERYGTSGASTHWGRIVLWGFDPGTRLYHYHLTSGRWLHNDDTNALLLSDDFAARSGLHVGDRLTLTGQNHASATWTIIGTVQQPVDGLGQIGAAVLPVNALYRFMGLPDAAVPDAAMRLLLQTQNNSLDAINQLATRIGEEARASSSEGKKGSGITSVFLLRDESVRHQRGWFGVYGLFYSIALLIGLAGLLSLANELGTSILERQREIGILRALGGRARHIILIFWVQGLTLGLLAWCVGVLLGVPLAAAFVSLFSSTILPVSLNIDPLSFIIMLGAILLLATLASTVPAQRASTQRIAPMLHYE</sequence>
<dbReference type="OrthoDB" id="9780560at2"/>
<name>D6TRW9_KTERA</name>
<feature type="domain" description="ABC3 transporter permease C-terminal" evidence="8">
    <location>
        <begin position="676"/>
        <end position="792"/>
    </location>
</feature>
<dbReference type="STRING" id="485913.Krac_7308"/>
<dbReference type="AlphaFoldDB" id="D6TRW9"/>
<accession>D6TRW9</accession>
<gene>
    <name evidence="10" type="ORF">Krac_7308</name>
</gene>
<protein>
    <recommendedName>
        <fullName evidence="12">ABC3 transporter permease protein domain-containing protein</fullName>
    </recommendedName>
</protein>
<keyword evidence="2" id="KW-1003">Cell membrane</keyword>
<feature type="transmembrane region" description="Helical" evidence="7">
    <location>
        <begin position="309"/>
        <end position="337"/>
    </location>
</feature>
<dbReference type="InterPro" id="IPR050250">
    <property type="entry name" value="Macrolide_Exporter_MacB"/>
</dbReference>
<organism evidence="10 11">
    <name type="scientific">Ktedonobacter racemifer DSM 44963</name>
    <dbReference type="NCBI Taxonomy" id="485913"/>
    <lineage>
        <taxon>Bacteria</taxon>
        <taxon>Bacillati</taxon>
        <taxon>Chloroflexota</taxon>
        <taxon>Ktedonobacteria</taxon>
        <taxon>Ktedonobacterales</taxon>
        <taxon>Ktedonobacteraceae</taxon>
        <taxon>Ktedonobacter</taxon>
    </lineage>
</organism>
<evidence type="ECO:0000256" key="1">
    <source>
        <dbReference type="ARBA" id="ARBA00004651"/>
    </source>
</evidence>
<feature type="transmembrane region" description="Helical" evidence="7">
    <location>
        <begin position="667"/>
        <end position="690"/>
    </location>
</feature>
<feature type="domain" description="MacB-like periplasmic core" evidence="9">
    <location>
        <begin position="446"/>
        <end position="600"/>
    </location>
</feature>
<feature type="transmembrane region" description="Helical" evidence="7">
    <location>
        <begin position="765"/>
        <end position="784"/>
    </location>
</feature>
<dbReference type="PANTHER" id="PTHR30572">
    <property type="entry name" value="MEMBRANE COMPONENT OF TRANSPORTER-RELATED"/>
    <property type="match status" value="1"/>
</dbReference>
<feature type="transmembrane region" description="Helical" evidence="7">
    <location>
        <begin position="431"/>
        <end position="451"/>
    </location>
</feature>
<evidence type="ECO:0000259" key="9">
    <source>
        <dbReference type="Pfam" id="PF12704"/>
    </source>
</evidence>
<reference evidence="10 11" key="1">
    <citation type="journal article" date="2011" name="Stand. Genomic Sci.">
        <title>Non-contiguous finished genome sequence and contextual data of the filamentous soil bacterium Ktedonobacter racemifer type strain (SOSP1-21).</title>
        <authorList>
            <person name="Chang Y.J."/>
            <person name="Land M."/>
            <person name="Hauser L."/>
            <person name="Chertkov O."/>
            <person name="Del Rio T.G."/>
            <person name="Nolan M."/>
            <person name="Copeland A."/>
            <person name="Tice H."/>
            <person name="Cheng J.F."/>
            <person name="Lucas S."/>
            <person name="Han C."/>
            <person name="Goodwin L."/>
            <person name="Pitluck S."/>
            <person name="Ivanova N."/>
            <person name="Ovchinikova G."/>
            <person name="Pati A."/>
            <person name="Chen A."/>
            <person name="Palaniappan K."/>
            <person name="Mavromatis K."/>
            <person name="Liolios K."/>
            <person name="Brettin T."/>
            <person name="Fiebig A."/>
            <person name="Rohde M."/>
            <person name="Abt B."/>
            <person name="Goker M."/>
            <person name="Detter J.C."/>
            <person name="Woyke T."/>
            <person name="Bristow J."/>
            <person name="Eisen J.A."/>
            <person name="Markowitz V."/>
            <person name="Hugenholtz P."/>
            <person name="Kyrpides N.C."/>
            <person name="Klenk H.P."/>
            <person name="Lapidus A."/>
        </authorList>
    </citation>
    <scope>NUCLEOTIDE SEQUENCE [LARGE SCALE GENOMIC DNA]</scope>
    <source>
        <strain evidence="11">DSM 44963</strain>
    </source>
</reference>
<dbReference type="InterPro" id="IPR025857">
    <property type="entry name" value="MacB_PCD"/>
</dbReference>
<evidence type="ECO:0000313" key="10">
    <source>
        <dbReference type="EMBL" id="EFH86042.1"/>
    </source>
</evidence>
<comment type="caution">
    <text evidence="10">The sequence shown here is derived from an EMBL/GenBank/DDBJ whole genome shotgun (WGS) entry which is preliminary data.</text>
</comment>
<dbReference type="Proteomes" id="UP000004508">
    <property type="component" value="Unassembled WGS sequence"/>
</dbReference>
<dbReference type="eggNOG" id="COG0577">
    <property type="taxonomic scope" value="Bacteria"/>
</dbReference>
<dbReference type="GO" id="GO:0005886">
    <property type="term" value="C:plasma membrane"/>
    <property type="evidence" value="ECO:0007669"/>
    <property type="project" value="UniProtKB-SubCell"/>
</dbReference>
<keyword evidence="5 7" id="KW-0472">Membrane</keyword>
<proteinExistence type="inferred from homology"/>
<evidence type="ECO:0008006" key="12">
    <source>
        <dbReference type="Google" id="ProtNLM"/>
    </source>
</evidence>
<dbReference type="GO" id="GO:0022857">
    <property type="term" value="F:transmembrane transporter activity"/>
    <property type="evidence" value="ECO:0007669"/>
    <property type="project" value="TreeGrafter"/>
</dbReference>
<evidence type="ECO:0000256" key="7">
    <source>
        <dbReference type="SAM" id="Phobius"/>
    </source>
</evidence>
<evidence type="ECO:0000313" key="11">
    <source>
        <dbReference type="Proteomes" id="UP000004508"/>
    </source>
</evidence>
<dbReference type="EMBL" id="ADVG01000002">
    <property type="protein sequence ID" value="EFH86042.1"/>
    <property type="molecule type" value="Genomic_DNA"/>
</dbReference>
<feature type="transmembrane region" description="Helical" evidence="7">
    <location>
        <begin position="717"/>
        <end position="745"/>
    </location>
</feature>
<evidence type="ECO:0000256" key="2">
    <source>
        <dbReference type="ARBA" id="ARBA00022475"/>
    </source>
</evidence>
<evidence type="ECO:0000256" key="5">
    <source>
        <dbReference type="ARBA" id="ARBA00023136"/>
    </source>
</evidence>
<comment type="similarity">
    <text evidence="6">Belongs to the ABC-4 integral membrane protein family.</text>
</comment>
<dbReference type="InterPro" id="IPR003838">
    <property type="entry name" value="ABC3_permease_C"/>
</dbReference>
<evidence type="ECO:0000256" key="6">
    <source>
        <dbReference type="ARBA" id="ARBA00038076"/>
    </source>
</evidence>
<dbReference type="InParanoid" id="D6TRW9"/>
<keyword evidence="3 7" id="KW-0812">Transmembrane</keyword>
<feature type="transmembrane region" description="Helical" evidence="7">
    <location>
        <begin position="262"/>
        <end position="288"/>
    </location>
</feature>
<keyword evidence="11" id="KW-1185">Reference proteome</keyword>
<feature type="domain" description="ABC3 transporter permease C-terminal" evidence="8">
    <location>
        <begin position="265"/>
        <end position="383"/>
    </location>
</feature>
<dbReference type="PANTHER" id="PTHR30572:SF4">
    <property type="entry name" value="ABC TRANSPORTER PERMEASE YTRF"/>
    <property type="match status" value="1"/>
</dbReference>